<evidence type="ECO:0000256" key="2">
    <source>
        <dbReference type="PROSITE-ProRule" id="PRU00497"/>
    </source>
</evidence>
<sequence>MSLSYVTIFAAVVAVACAAPQFASPAAAKSVEPEPFDDHPQYKFEYSVSDSLTGDSKSQTEERDGDVVKGSYTLVEPDGSRRVVEYTADPVNGFNAVVHKDAATGVVAKAAPVARVVTPVTVAHAPVAVAHAPVAVAHAPVAVAHAPVAVAHAPVTVAHAPVAVAHSPVAVSYSPAGSSSTASFSGPYATYSF</sequence>
<keyword evidence="5" id="KW-1185">Reference proteome</keyword>
<evidence type="ECO:0000313" key="5">
    <source>
        <dbReference type="Proteomes" id="UP000494040"/>
    </source>
</evidence>
<dbReference type="OMA" id="QYETRTG"/>
<organism evidence="4 5">
    <name type="scientific">Cimex lectularius</name>
    <name type="common">Bed bug</name>
    <name type="synonym">Acanthia lectularia</name>
    <dbReference type="NCBI Taxonomy" id="79782"/>
    <lineage>
        <taxon>Eukaryota</taxon>
        <taxon>Metazoa</taxon>
        <taxon>Ecdysozoa</taxon>
        <taxon>Arthropoda</taxon>
        <taxon>Hexapoda</taxon>
        <taxon>Insecta</taxon>
        <taxon>Pterygota</taxon>
        <taxon>Neoptera</taxon>
        <taxon>Paraneoptera</taxon>
        <taxon>Hemiptera</taxon>
        <taxon>Heteroptera</taxon>
        <taxon>Panheteroptera</taxon>
        <taxon>Cimicomorpha</taxon>
        <taxon>Cimicidae</taxon>
        <taxon>Cimex</taxon>
    </lineage>
</organism>
<reference evidence="4" key="1">
    <citation type="submission" date="2022-01" db="UniProtKB">
        <authorList>
            <consortium name="EnsemblMetazoa"/>
        </authorList>
    </citation>
    <scope>IDENTIFICATION</scope>
</reference>
<dbReference type="GO" id="GO:0031012">
    <property type="term" value="C:extracellular matrix"/>
    <property type="evidence" value="ECO:0007669"/>
    <property type="project" value="TreeGrafter"/>
</dbReference>
<dbReference type="InterPro" id="IPR031311">
    <property type="entry name" value="CHIT_BIND_RR_consensus"/>
</dbReference>
<keyword evidence="3" id="KW-0732">Signal</keyword>
<feature type="chain" id="PRO_5035314423" description="CPR type cuticle protein" evidence="3">
    <location>
        <begin position="19"/>
        <end position="193"/>
    </location>
</feature>
<evidence type="ECO:0000256" key="3">
    <source>
        <dbReference type="SAM" id="SignalP"/>
    </source>
</evidence>
<dbReference type="PROSITE" id="PS51155">
    <property type="entry name" value="CHIT_BIND_RR_2"/>
    <property type="match status" value="1"/>
</dbReference>
<dbReference type="PANTHER" id="PTHR12236">
    <property type="entry name" value="STRUCTURAL CONTITUENT OF CUTICLE"/>
    <property type="match status" value="1"/>
</dbReference>
<protein>
    <recommendedName>
        <fullName evidence="6">CPR type cuticle protein</fullName>
    </recommendedName>
</protein>
<evidence type="ECO:0000256" key="1">
    <source>
        <dbReference type="ARBA" id="ARBA00022460"/>
    </source>
</evidence>
<dbReference type="GO" id="GO:0005615">
    <property type="term" value="C:extracellular space"/>
    <property type="evidence" value="ECO:0007669"/>
    <property type="project" value="TreeGrafter"/>
</dbReference>
<feature type="signal peptide" evidence="3">
    <location>
        <begin position="1"/>
        <end position="18"/>
    </location>
</feature>
<accession>A0A8I6TDE8</accession>
<name>A0A8I6TDE8_CIMLE</name>
<dbReference type="OrthoDB" id="6622391at2759"/>
<dbReference type="InterPro" id="IPR000618">
    <property type="entry name" value="Insect_cuticle"/>
</dbReference>
<dbReference type="EnsemblMetazoa" id="XM_014390899.2">
    <property type="protein sequence ID" value="XP_014246385.1"/>
    <property type="gene ID" value="LOC106664863"/>
</dbReference>
<dbReference type="KEGG" id="clec:106664863"/>
<dbReference type="PANTHER" id="PTHR12236:SF95">
    <property type="entry name" value="CUTICULAR PROTEIN 76BD, ISOFORM C-RELATED"/>
    <property type="match status" value="1"/>
</dbReference>
<evidence type="ECO:0000313" key="4">
    <source>
        <dbReference type="EnsemblMetazoa" id="XP_014246385.1"/>
    </source>
</evidence>
<dbReference type="Proteomes" id="UP000494040">
    <property type="component" value="Unassembled WGS sequence"/>
</dbReference>
<dbReference type="PRINTS" id="PR00947">
    <property type="entry name" value="CUTICLE"/>
</dbReference>
<keyword evidence="1 2" id="KW-0193">Cuticle</keyword>
<dbReference type="AlphaFoldDB" id="A0A8I6TDE8"/>
<gene>
    <name evidence="4" type="primary">106664863</name>
</gene>
<dbReference type="Pfam" id="PF00379">
    <property type="entry name" value="Chitin_bind_4"/>
    <property type="match status" value="1"/>
</dbReference>
<proteinExistence type="predicted"/>
<evidence type="ECO:0008006" key="6">
    <source>
        <dbReference type="Google" id="ProtNLM"/>
    </source>
</evidence>
<dbReference type="InterPro" id="IPR051217">
    <property type="entry name" value="Insect_Cuticle_Struc_Prot"/>
</dbReference>
<dbReference type="PROSITE" id="PS00233">
    <property type="entry name" value="CHIT_BIND_RR_1"/>
    <property type="match status" value="1"/>
</dbReference>
<dbReference type="GO" id="GO:0042302">
    <property type="term" value="F:structural constituent of cuticle"/>
    <property type="evidence" value="ECO:0007669"/>
    <property type="project" value="UniProtKB-UniRule"/>
</dbReference>